<dbReference type="GO" id="GO:0032259">
    <property type="term" value="P:methylation"/>
    <property type="evidence" value="ECO:0007669"/>
    <property type="project" value="UniProtKB-KW"/>
</dbReference>
<evidence type="ECO:0000259" key="5">
    <source>
        <dbReference type="Pfam" id="PF13649"/>
    </source>
</evidence>
<dbReference type="InterPro" id="IPR040758">
    <property type="entry name" value="PrmC_N"/>
</dbReference>
<dbReference type="PROSITE" id="PS00092">
    <property type="entry name" value="N6_MTASE"/>
    <property type="match status" value="1"/>
</dbReference>
<evidence type="ECO:0000313" key="7">
    <source>
        <dbReference type="EMBL" id="GAB0058523.1"/>
    </source>
</evidence>
<organism evidence="7 8">
    <name type="scientific">Candidatus Magnetaquiglobus chichijimensis</name>
    <dbReference type="NCBI Taxonomy" id="3141448"/>
    <lineage>
        <taxon>Bacteria</taxon>
        <taxon>Pseudomonadati</taxon>
        <taxon>Pseudomonadota</taxon>
        <taxon>Magnetococcia</taxon>
        <taxon>Magnetococcales</taxon>
        <taxon>Candidatus Magnetaquicoccaceae</taxon>
        <taxon>Candidatus Magnetaquiglobus</taxon>
    </lineage>
</organism>
<feature type="binding site" evidence="4">
    <location>
        <position position="153"/>
    </location>
    <ligand>
        <name>S-adenosyl-L-methionine</name>
        <dbReference type="ChEBI" id="CHEBI:59789"/>
    </ligand>
</feature>
<dbReference type="InterPro" id="IPR002052">
    <property type="entry name" value="DNA_methylase_N6_adenine_CS"/>
</dbReference>
<comment type="catalytic activity">
    <reaction evidence="4">
        <text>L-glutaminyl-[peptide chain release factor] + S-adenosyl-L-methionine = N(5)-methyl-L-glutaminyl-[peptide chain release factor] + S-adenosyl-L-homocysteine + H(+)</text>
        <dbReference type="Rhea" id="RHEA:42896"/>
        <dbReference type="Rhea" id="RHEA-COMP:10271"/>
        <dbReference type="Rhea" id="RHEA-COMP:10272"/>
        <dbReference type="ChEBI" id="CHEBI:15378"/>
        <dbReference type="ChEBI" id="CHEBI:30011"/>
        <dbReference type="ChEBI" id="CHEBI:57856"/>
        <dbReference type="ChEBI" id="CHEBI:59789"/>
        <dbReference type="ChEBI" id="CHEBI:61891"/>
        <dbReference type="EC" id="2.1.1.297"/>
    </reaction>
</comment>
<dbReference type="Gene3D" id="3.40.50.150">
    <property type="entry name" value="Vaccinia Virus protein VP39"/>
    <property type="match status" value="1"/>
</dbReference>
<dbReference type="HAMAP" id="MF_02126">
    <property type="entry name" value="RF_methyltr_PrmC"/>
    <property type="match status" value="1"/>
</dbReference>
<evidence type="ECO:0000313" key="8">
    <source>
        <dbReference type="Proteomes" id="UP001628193"/>
    </source>
</evidence>
<dbReference type="PRINTS" id="PR00507">
    <property type="entry name" value="N12N6MTFRASE"/>
</dbReference>
<dbReference type="Proteomes" id="UP001628193">
    <property type="component" value="Unassembled WGS sequence"/>
</dbReference>
<dbReference type="SUPFAM" id="SSF53335">
    <property type="entry name" value="S-adenosyl-L-methionine-dependent methyltransferases"/>
    <property type="match status" value="1"/>
</dbReference>
<comment type="caution">
    <text evidence="4">Lacks conserved residue(s) required for the propagation of feature annotation.</text>
</comment>
<protein>
    <recommendedName>
        <fullName evidence="4">Release factor glutamine methyltransferase</fullName>
        <shortName evidence="4">RF MTase</shortName>
        <ecNumber evidence="4">2.1.1.297</ecNumber>
    </recommendedName>
    <alternativeName>
        <fullName evidence="4">N5-glutamine methyltransferase PrmC</fullName>
    </alternativeName>
    <alternativeName>
        <fullName evidence="4">Protein-(glutamine-N5) MTase PrmC</fullName>
    </alternativeName>
    <alternativeName>
        <fullName evidence="4">Protein-glutamine N-methyltransferase PrmC</fullName>
    </alternativeName>
</protein>
<dbReference type="InterPro" id="IPR041698">
    <property type="entry name" value="Methyltransf_25"/>
</dbReference>
<keyword evidence="3 4" id="KW-0949">S-adenosyl-L-methionine</keyword>
<name>A0ABQ0CCC5_9PROT</name>
<dbReference type="InterPro" id="IPR004556">
    <property type="entry name" value="HemK-like"/>
</dbReference>
<dbReference type="GO" id="GO:0102559">
    <property type="term" value="F:peptide chain release factor N(5)-glutamine methyltransferase activity"/>
    <property type="evidence" value="ECO:0007669"/>
    <property type="project" value="UniProtKB-EC"/>
</dbReference>
<evidence type="ECO:0000256" key="3">
    <source>
        <dbReference type="ARBA" id="ARBA00022691"/>
    </source>
</evidence>
<dbReference type="InterPro" id="IPR050320">
    <property type="entry name" value="N5-glutamine_MTase"/>
</dbReference>
<comment type="caution">
    <text evidence="7">The sequence shown here is derived from an EMBL/GenBank/DDBJ whole genome shotgun (WGS) entry which is preliminary data.</text>
</comment>
<keyword evidence="1 4" id="KW-0489">Methyltransferase</keyword>
<proteinExistence type="inferred from homology"/>
<dbReference type="RefSeq" id="WP_420906244.1">
    <property type="nucleotide sequence ID" value="NZ_BAAFGK010000005.1"/>
</dbReference>
<dbReference type="InterPro" id="IPR029063">
    <property type="entry name" value="SAM-dependent_MTases_sf"/>
</dbReference>
<evidence type="ECO:0000259" key="6">
    <source>
        <dbReference type="Pfam" id="PF17827"/>
    </source>
</evidence>
<keyword evidence="2 4" id="KW-0808">Transferase</keyword>
<dbReference type="NCBIfam" id="TIGR00536">
    <property type="entry name" value="hemK_fam"/>
    <property type="match status" value="1"/>
</dbReference>
<dbReference type="Pfam" id="PF13649">
    <property type="entry name" value="Methyltransf_25"/>
    <property type="match status" value="1"/>
</dbReference>
<dbReference type="InterPro" id="IPR019874">
    <property type="entry name" value="RF_methyltr_PrmC"/>
</dbReference>
<dbReference type="CDD" id="cd02440">
    <property type="entry name" value="AdoMet_MTases"/>
    <property type="match status" value="1"/>
</dbReference>
<sequence>MNQPAIPATWTIRTLLGWSTPWLGQRGIDSPRLDGELLLARALGLRRIDLFMDPDRPLNPPELAAFKALIVRRAAREPVAHILGLREFWGMEFFSSAAALIPRPETELLVETVLVHVADRSTPLEILEPCVGSGALLCALLKEYPSATGVGSDLSAEALVVARRNVERCGYGARVTLLEGDLDGSVAEDRVFDVVVVNPPYIASGALQGLQPEVRDWEPRLALDGGVDGLELLRRLPALFKRRMRPGGVAVTEIGYDQGEAVEALFRGAGFARVELLKDYQRLPRAVVVRD</sequence>
<feature type="binding site" evidence="4">
    <location>
        <position position="198"/>
    </location>
    <ligand>
        <name>S-adenosyl-L-methionine</name>
        <dbReference type="ChEBI" id="CHEBI:59789"/>
    </ligand>
</feature>
<evidence type="ECO:0000256" key="4">
    <source>
        <dbReference type="HAMAP-Rule" id="MF_02126"/>
    </source>
</evidence>
<feature type="domain" description="Methyltransferase" evidence="5">
    <location>
        <begin position="126"/>
        <end position="197"/>
    </location>
</feature>
<comment type="function">
    <text evidence="4">Methylates the class 1 translation termination release factors RF1/PrfA and RF2/PrfB on the glutamine residue of the universally conserved GGQ motif.</text>
</comment>
<feature type="domain" description="Release factor glutamine methyltransferase N-terminal" evidence="6">
    <location>
        <begin position="15"/>
        <end position="84"/>
    </location>
</feature>
<dbReference type="PANTHER" id="PTHR18895">
    <property type="entry name" value="HEMK METHYLTRANSFERASE"/>
    <property type="match status" value="1"/>
</dbReference>
<dbReference type="EMBL" id="BAAFGK010000005">
    <property type="protein sequence ID" value="GAB0058523.1"/>
    <property type="molecule type" value="Genomic_DNA"/>
</dbReference>
<feature type="binding site" evidence="4">
    <location>
        <begin position="198"/>
        <end position="201"/>
    </location>
    <ligand>
        <name>substrate</name>
    </ligand>
</feature>
<gene>
    <name evidence="4 7" type="primary">prmC</name>
    <name evidence="7" type="ORF">SIID45300_02874</name>
</gene>
<dbReference type="PANTHER" id="PTHR18895:SF74">
    <property type="entry name" value="MTRF1L RELEASE FACTOR GLUTAMINE METHYLTRANSFERASE"/>
    <property type="match status" value="1"/>
</dbReference>
<dbReference type="Pfam" id="PF17827">
    <property type="entry name" value="PrmC_N"/>
    <property type="match status" value="1"/>
</dbReference>
<keyword evidence="8" id="KW-1185">Reference proteome</keyword>
<comment type="similarity">
    <text evidence="4">Belongs to the protein N5-glutamine methyltransferase family. PrmC subfamily.</text>
</comment>
<reference evidence="7 8" key="1">
    <citation type="submission" date="2024-09" db="EMBL/GenBank/DDBJ databases">
        <title>Draft genome sequence of Candidatus Magnetaquicoccaceae bacterium FCR-1.</title>
        <authorList>
            <person name="Shimoshige H."/>
            <person name="Shimamura S."/>
            <person name="Taoka A."/>
            <person name="Kobayashi H."/>
            <person name="Maekawa T."/>
        </authorList>
    </citation>
    <scope>NUCLEOTIDE SEQUENCE [LARGE SCALE GENOMIC DNA]</scope>
    <source>
        <strain evidence="7 8">FCR-1</strain>
    </source>
</reference>
<accession>A0ABQ0CCC5</accession>
<dbReference type="NCBIfam" id="TIGR03534">
    <property type="entry name" value="RF_mod_PrmC"/>
    <property type="match status" value="1"/>
</dbReference>
<evidence type="ECO:0000256" key="1">
    <source>
        <dbReference type="ARBA" id="ARBA00022603"/>
    </source>
</evidence>
<evidence type="ECO:0000256" key="2">
    <source>
        <dbReference type="ARBA" id="ARBA00022679"/>
    </source>
</evidence>
<dbReference type="Gene3D" id="1.10.8.10">
    <property type="entry name" value="DNA helicase RuvA subunit, C-terminal domain"/>
    <property type="match status" value="1"/>
</dbReference>
<dbReference type="EC" id="2.1.1.297" evidence="4"/>